<keyword evidence="12" id="KW-0675">Receptor</keyword>
<dbReference type="Pfam" id="PF07715">
    <property type="entry name" value="Plug"/>
    <property type="match status" value="1"/>
</dbReference>
<dbReference type="InterPro" id="IPR012910">
    <property type="entry name" value="Plug_dom"/>
</dbReference>
<feature type="signal peptide" evidence="9">
    <location>
        <begin position="1"/>
        <end position="26"/>
    </location>
</feature>
<keyword evidence="3" id="KW-1134">Transmembrane beta strand</keyword>
<dbReference type="EMBL" id="JBHULK010000007">
    <property type="protein sequence ID" value="MFD2536329.1"/>
    <property type="molecule type" value="Genomic_DNA"/>
</dbReference>
<dbReference type="PANTHER" id="PTHR30069">
    <property type="entry name" value="TONB-DEPENDENT OUTER MEMBRANE RECEPTOR"/>
    <property type="match status" value="1"/>
</dbReference>
<evidence type="ECO:0000256" key="5">
    <source>
        <dbReference type="ARBA" id="ARBA00023077"/>
    </source>
</evidence>
<evidence type="ECO:0000256" key="4">
    <source>
        <dbReference type="ARBA" id="ARBA00022692"/>
    </source>
</evidence>
<evidence type="ECO:0000256" key="2">
    <source>
        <dbReference type="ARBA" id="ARBA00022448"/>
    </source>
</evidence>
<protein>
    <submittedName>
        <fullName evidence="12">TonB-dependent receptor domain-containing protein</fullName>
    </submittedName>
</protein>
<proteinExistence type="inferred from homology"/>
<keyword evidence="6 8" id="KW-0472">Membrane</keyword>
<keyword evidence="4" id="KW-0812">Transmembrane</keyword>
<evidence type="ECO:0000256" key="7">
    <source>
        <dbReference type="ARBA" id="ARBA00023237"/>
    </source>
</evidence>
<dbReference type="InterPro" id="IPR037066">
    <property type="entry name" value="Plug_dom_sf"/>
</dbReference>
<evidence type="ECO:0000256" key="6">
    <source>
        <dbReference type="ARBA" id="ARBA00023136"/>
    </source>
</evidence>
<dbReference type="PANTHER" id="PTHR30069:SF49">
    <property type="entry name" value="OUTER MEMBRANE PROTEIN C"/>
    <property type="match status" value="1"/>
</dbReference>
<dbReference type="Proteomes" id="UP001597441">
    <property type="component" value="Unassembled WGS sequence"/>
</dbReference>
<dbReference type="InterPro" id="IPR036942">
    <property type="entry name" value="Beta-barrel_TonB_sf"/>
</dbReference>
<feature type="chain" id="PRO_5047463067" evidence="9">
    <location>
        <begin position="27"/>
        <end position="755"/>
    </location>
</feature>
<keyword evidence="2" id="KW-0813">Transport</keyword>
<feature type="domain" description="TonB-dependent receptor-like beta-barrel" evidence="10">
    <location>
        <begin position="278"/>
        <end position="720"/>
    </location>
</feature>
<evidence type="ECO:0000259" key="10">
    <source>
        <dbReference type="Pfam" id="PF00593"/>
    </source>
</evidence>
<feature type="domain" description="TonB-dependent receptor plug" evidence="11">
    <location>
        <begin position="131"/>
        <end position="218"/>
    </location>
</feature>
<dbReference type="RefSeq" id="WP_388020566.1">
    <property type="nucleotide sequence ID" value="NZ_JBHUDT010000007.1"/>
</dbReference>
<evidence type="ECO:0000256" key="1">
    <source>
        <dbReference type="ARBA" id="ARBA00004571"/>
    </source>
</evidence>
<dbReference type="Pfam" id="PF00593">
    <property type="entry name" value="TonB_dep_Rec_b-barrel"/>
    <property type="match status" value="1"/>
</dbReference>
<comment type="similarity">
    <text evidence="8">Belongs to the TonB-dependent receptor family.</text>
</comment>
<evidence type="ECO:0000256" key="3">
    <source>
        <dbReference type="ARBA" id="ARBA00022452"/>
    </source>
</evidence>
<evidence type="ECO:0000313" key="12">
    <source>
        <dbReference type="EMBL" id="MFD2536329.1"/>
    </source>
</evidence>
<dbReference type="SUPFAM" id="SSF56935">
    <property type="entry name" value="Porins"/>
    <property type="match status" value="1"/>
</dbReference>
<evidence type="ECO:0000256" key="9">
    <source>
        <dbReference type="SAM" id="SignalP"/>
    </source>
</evidence>
<keyword evidence="7" id="KW-0998">Cell outer membrane</keyword>
<name>A0ABW5JXI7_9FLAO</name>
<evidence type="ECO:0000313" key="13">
    <source>
        <dbReference type="Proteomes" id="UP001597441"/>
    </source>
</evidence>
<evidence type="ECO:0000256" key="8">
    <source>
        <dbReference type="RuleBase" id="RU003357"/>
    </source>
</evidence>
<reference evidence="13" key="1">
    <citation type="journal article" date="2019" name="Int. J. Syst. Evol. Microbiol.">
        <title>The Global Catalogue of Microorganisms (GCM) 10K type strain sequencing project: providing services to taxonomists for standard genome sequencing and annotation.</title>
        <authorList>
            <consortium name="The Broad Institute Genomics Platform"/>
            <consortium name="The Broad Institute Genome Sequencing Center for Infectious Disease"/>
            <person name="Wu L."/>
            <person name="Ma J."/>
        </authorList>
    </citation>
    <scope>NUCLEOTIDE SEQUENCE [LARGE SCALE GENOMIC DNA]</scope>
    <source>
        <strain evidence="13">KCTC 42903</strain>
    </source>
</reference>
<evidence type="ECO:0000259" key="11">
    <source>
        <dbReference type="Pfam" id="PF07715"/>
    </source>
</evidence>
<dbReference type="InterPro" id="IPR039426">
    <property type="entry name" value="TonB-dep_rcpt-like"/>
</dbReference>
<comment type="subcellular location">
    <subcellularLocation>
        <location evidence="1">Cell outer membrane</location>
        <topology evidence="1">Multi-pass membrane protein</topology>
    </subcellularLocation>
</comment>
<dbReference type="InterPro" id="IPR000531">
    <property type="entry name" value="Beta-barrel_TonB"/>
</dbReference>
<keyword evidence="13" id="KW-1185">Reference proteome</keyword>
<dbReference type="Gene3D" id="2.40.170.20">
    <property type="entry name" value="TonB-dependent receptor, beta-barrel domain"/>
    <property type="match status" value="1"/>
</dbReference>
<gene>
    <name evidence="12" type="ORF">ACFSQS_14550</name>
</gene>
<organism evidence="12 13">
    <name type="scientific">Gelatiniphilus marinus</name>
    <dbReference type="NCBI Taxonomy" id="1759464"/>
    <lineage>
        <taxon>Bacteria</taxon>
        <taxon>Pseudomonadati</taxon>
        <taxon>Bacteroidota</taxon>
        <taxon>Flavobacteriia</taxon>
        <taxon>Flavobacteriales</taxon>
        <taxon>Flavobacteriaceae</taxon>
        <taxon>Gelatiniphilus</taxon>
    </lineage>
</organism>
<keyword evidence="9" id="KW-0732">Signal</keyword>
<comment type="caution">
    <text evidence="12">The sequence shown here is derived from an EMBL/GenBank/DDBJ whole genome shotgun (WGS) entry which is preliminary data.</text>
</comment>
<keyword evidence="5 8" id="KW-0798">TonB box</keyword>
<accession>A0ABW5JXI7</accession>
<sequence>MYFNKIWHAKAFIALVCAVFTLTATAQQNINVTLLDKTSKQPIKDATFVYGDQKGTTNANGHFSFIYKKGDSMYFSHLNYGQWTLLDAQVKNLIGTKTLYREPLTVDLYPVTIISLRPKKTPQEELKLEYRDQLAHDATSILNQKPALNSIRKGGNYGFDPVFRGFKYDQLNIVLNGAQSATAACPNRMDPPTSQMAPNMLNRIEVLKGPHALRFGTGFGATINFVPEKLGFTEDKDIYGRISNGYDGNGNIFRSEGKLGFSGKIYDINVFGAWSQGSDYTSGNGTSIASGFNRGSFGTNLGFKISEKDQLNISAVYNVARDADFPALPMDLRNDDTWLFNARYDATFNKKHLKYWNTTAFASFVDHLMDNLLKPLDPRMLNAQTNATTYNFGGRTEAKWVYNKSHLYTGADFRKEGAEGIRERAFLMGPNAGNTAKDNAWQDSYISKTSLFAEYHFKIKETKFVLSSRLELNKADINDPTTEFLAANGDPQVTQFNPSFSFGANRKFGSNLSLGLWVARAQRSGGLTERYINYFPVGQDPYELVGNPQLKPEINNQLDITFTWQKKNTSVNVDVFAAYLQDFISSFIDPDVRPKLPMSPGVRRFTNIEDAFKTGFEINWSQKILTNIEHQAGVAYTYAQDLDRGEPLPEIAPLDFRYTLSGSFIKSKLTPQIIFRHVLEQSRISVEYGETQTPAFSLLDVKCAYQFSKSGNLTAGLNNIFNQNYYEHLSRSVRGNNMPIFAPGRNAFVSVGFTI</sequence>
<dbReference type="Gene3D" id="2.170.130.10">
    <property type="entry name" value="TonB-dependent receptor, plug domain"/>
    <property type="match status" value="1"/>
</dbReference>